<dbReference type="RefSeq" id="WP_087647607.1">
    <property type="nucleotide sequence ID" value="NZ_FCON02000083.1"/>
</dbReference>
<comment type="caution">
    <text evidence="2">The sequence shown here is derived from an EMBL/GenBank/DDBJ whole genome shotgun (WGS) entry which is preliminary data.</text>
</comment>
<dbReference type="InterPro" id="IPR000182">
    <property type="entry name" value="GNAT_dom"/>
</dbReference>
<keyword evidence="3" id="KW-1185">Reference proteome</keyword>
<evidence type="ECO:0000259" key="1">
    <source>
        <dbReference type="Pfam" id="PF00583"/>
    </source>
</evidence>
<evidence type="ECO:0000313" key="2">
    <source>
        <dbReference type="EMBL" id="SAL79214.1"/>
    </source>
</evidence>
<accession>A0A158KDR8</accession>
<dbReference type="SUPFAM" id="SSF55729">
    <property type="entry name" value="Acyl-CoA N-acyltransferases (Nat)"/>
    <property type="match status" value="1"/>
</dbReference>
<proteinExistence type="predicted"/>
<dbReference type="Pfam" id="PF00583">
    <property type="entry name" value="Acetyltransf_1"/>
    <property type="match status" value="1"/>
</dbReference>
<sequence length="247" mass="26236">MPTDLLEVSSQLTESLIDPLALAATAGEAVLERVRGGRCYVVYCGHHEKSSSLAAVRLLRRKLHDARDDDGASYEASPLSGHSLSAGDAAWSSVTLGEDCGDDEFAAGCARFGYQLVAYSGLSPVGYCTFVVRVEDGFDEQAASIEIEVLEIWVVPHHRGVGVGASLAEAVAQLAVAGLVELEIRLSGAGVPTLFSFAIGADIHSSSGAHFLRKTTSFLREKIGDLSMIFAGGLQHVLFDDIELELR</sequence>
<dbReference type="Gene3D" id="3.40.630.30">
    <property type="match status" value="1"/>
</dbReference>
<dbReference type="OrthoDB" id="8970374at2"/>
<protein>
    <recommendedName>
        <fullName evidence="1">N-acetyltransferase domain-containing protein</fullName>
    </recommendedName>
</protein>
<name>A0A158KDR8_9BURK</name>
<dbReference type="GO" id="GO:0016747">
    <property type="term" value="F:acyltransferase activity, transferring groups other than amino-acyl groups"/>
    <property type="evidence" value="ECO:0007669"/>
    <property type="project" value="InterPro"/>
</dbReference>
<dbReference type="AlphaFoldDB" id="A0A158KDR8"/>
<organism evidence="2 3">
    <name type="scientific">Caballeronia choica</name>
    <dbReference type="NCBI Taxonomy" id="326476"/>
    <lineage>
        <taxon>Bacteria</taxon>
        <taxon>Pseudomonadati</taxon>
        <taxon>Pseudomonadota</taxon>
        <taxon>Betaproteobacteria</taxon>
        <taxon>Burkholderiales</taxon>
        <taxon>Burkholderiaceae</taxon>
        <taxon>Caballeronia</taxon>
    </lineage>
</organism>
<reference evidence="2" key="1">
    <citation type="submission" date="2016-01" db="EMBL/GenBank/DDBJ databases">
        <authorList>
            <person name="Peeters C."/>
        </authorList>
    </citation>
    <scope>NUCLEOTIDE SEQUENCE [LARGE SCALE GENOMIC DNA]</scope>
    <source>
        <strain evidence="2">LMG 22940</strain>
    </source>
</reference>
<dbReference type="EMBL" id="FCON02000083">
    <property type="protein sequence ID" value="SAL79214.1"/>
    <property type="molecule type" value="Genomic_DNA"/>
</dbReference>
<dbReference type="InterPro" id="IPR016181">
    <property type="entry name" value="Acyl_CoA_acyltransferase"/>
</dbReference>
<dbReference type="Proteomes" id="UP000054770">
    <property type="component" value="Unassembled WGS sequence"/>
</dbReference>
<evidence type="ECO:0000313" key="3">
    <source>
        <dbReference type="Proteomes" id="UP000054770"/>
    </source>
</evidence>
<feature type="domain" description="N-acetyltransferase" evidence="1">
    <location>
        <begin position="113"/>
        <end position="177"/>
    </location>
</feature>
<gene>
    <name evidence="2" type="ORF">AWB68_05585</name>
</gene>